<evidence type="ECO:0000313" key="2">
    <source>
        <dbReference type="EMBL" id="CAL4889716.1"/>
    </source>
</evidence>
<name>A0ABC8VFD8_9POAL</name>
<reference evidence="2" key="1">
    <citation type="submission" date="2024-10" db="EMBL/GenBank/DDBJ databases">
        <authorList>
            <person name="Ryan C."/>
        </authorList>
    </citation>
    <scope>NUCLEOTIDE SEQUENCE [LARGE SCALE GENOMIC DNA]</scope>
</reference>
<evidence type="ECO:0000313" key="3">
    <source>
        <dbReference type="Proteomes" id="UP001497457"/>
    </source>
</evidence>
<protein>
    <recommendedName>
        <fullName evidence="1">DUF6598 domain-containing protein</fullName>
    </recommendedName>
</protein>
<gene>
    <name evidence="2" type="ORF">URODEC1_LOCUS2867</name>
</gene>
<keyword evidence="3" id="KW-1185">Reference proteome</keyword>
<proteinExistence type="predicted"/>
<dbReference type="Proteomes" id="UP001497457">
    <property type="component" value="Chromosome 1b"/>
</dbReference>
<dbReference type="PANTHER" id="PTHR33065">
    <property type="entry name" value="OS07G0486400 PROTEIN"/>
    <property type="match status" value="1"/>
</dbReference>
<sequence length="377" mass="42981">MATDITEPYWDNWDSRVIMVDEHNQAAYDLVEMIRDQINNYIYDYSRKIKELNAKLPKDQKLFPVCVRPRDPELLIKARAPFFKQFQMGNTSPTSWGCKRFACPEPGEKFKASTMLQVRDDCEPLRNYIFNLPREKAHTLSSDSSMLPLISPIRGMSVWNNALVEINLMAKKNDKSDDLVLIDACIEFRWYKITRDKKLKTSIDSPFGVFEMEYMFIKHGIEALVEVDIPEELIGDHVLIVARSTGFQDELIVYDAVVEEDIRKISTVIVASRGGGLHFGFLATGARVSAGYINFKVKKFGSHEENLFILKEAQSAMLQYDPHDVLVVDSHLPQESLKLPQKKGNILALRRGPNDPGVLSVPFKVTFSTMGYYNNGS</sequence>
<dbReference type="InterPro" id="IPR046533">
    <property type="entry name" value="DUF6598"/>
</dbReference>
<organism evidence="2 3">
    <name type="scientific">Urochloa decumbens</name>
    <dbReference type="NCBI Taxonomy" id="240449"/>
    <lineage>
        <taxon>Eukaryota</taxon>
        <taxon>Viridiplantae</taxon>
        <taxon>Streptophyta</taxon>
        <taxon>Embryophyta</taxon>
        <taxon>Tracheophyta</taxon>
        <taxon>Spermatophyta</taxon>
        <taxon>Magnoliopsida</taxon>
        <taxon>Liliopsida</taxon>
        <taxon>Poales</taxon>
        <taxon>Poaceae</taxon>
        <taxon>PACMAD clade</taxon>
        <taxon>Panicoideae</taxon>
        <taxon>Panicodae</taxon>
        <taxon>Paniceae</taxon>
        <taxon>Melinidinae</taxon>
        <taxon>Urochloa</taxon>
    </lineage>
</organism>
<feature type="domain" description="DUF6598" evidence="1">
    <location>
        <begin position="117"/>
        <end position="264"/>
    </location>
</feature>
<accession>A0ABC8VFD8</accession>
<dbReference type="EMBL" id="OZ075111">
    <property type="protein sequence ID" value="CAL4889716.1"/>
    <property type="molecule type" value="Genomic_DNA"/>
</dbReference>
<evidence type="ECO:0000259" key="1">
    <source>
        <dbReference type="Pfam" id="PF20241"/>
    </source>
</evidence>
<dbReference type="Pfam" id="PF20241">
    <property type="entry name" value="DUF6598"/>
    <property type="match status" value="1"/>
</dbReference>
<dbReference type="PANTHER" id="PTHR33065:SF117">
    <property type="entry name" value="OS01G0590200 PROTEIN"/>
    <property type="match status" value="1"/>
</dbReference>
<dbReference type="AlphaFoldDB" id="A0ABC8VFD8"/>